<evidence type="ECO:0000256" key="1">
    <source>
        <dbReference type="SAM" id="MobiDB-lite"/>
    </source>
</evidence>
<keyword evidence="3" id="KW-1185">Reference proteome</keyword>
<feature type="region of interest" description="Disordered" evidence="1">
    <location>
        <begin position="1"/>
        <end position="21"/>
    </location>
</feature>
<comment type="caution">
    <text evidence="2">The sequence shown here is derived from an EMBL/GenBank/DDBJ whole genome shotgun (WGS) entry which is preliminary data.</text>
</comment>
<reference evidence="2 3" key="1">
    <citation type="submission" date="2022-10" db="EMBL/GenBank/DDBJ databases">
        <title>Draft genome sequence of Streptomyces sp. YSPA8.</title>
        <authorList>
            <person name="Moriuchi R."/>
            <person name="Dohra H."/>
            <person name="Yamamura H."/>
            <person name="Kodani S."/>
        </authorList>
    </citation>
    <scope>NUCLEOTIDE SEQUENCE [LARGE SCALE GENOMIC DNA]</scope>
    <source>
        <strain evidence="2 3">YSPA8</strain>
    </source>
</reference>
<organism evidence="2 3">
    <name type="scientific">Streptomyces yaizuensis</name>
    <dbReference type="NCBI Taxonomy" id="2989713"/>
    <lineage>
        <taxon>Bacteria</taxon>
        <taxon>Bacillati</taxon>
        <taxon>Actinomycetota</taxon>
        <taxon>Actinomycetes</taxon>
        <taxon>Kitasatosporales</taxon>
        <taxon>Streptomycetaceae</taxon>
        <taxon>Streptomyces</taxon>
    </lineage>
</organism>
<gene>
    <name evidence="2" type="ORF">SYYSPA8_01375</name>
</gene>
<sequence length="39" mass="4274">MFLSDIDDDGYPGLEPDDEDDACPLCGYWICSCDQGIGE</sequence>
<protein>
    <submittedName>
        <fullName evidence="2">Uncharacterized protein</fullName>
    </submittedName>
</protein>
<accession>A0ABQ5NR91</accession>
<evidence type="ECO:0000313" key="3">
    <source>
        <dbReference type="Proteomes" id="UP001291653"/>
    </source>
</evidence>
<evidence type="ECO:0000313" key="2">
    <source>
        <dbReference type="EMBL" id="GLF92894.1"/>
    </source>
</evidence>
<dbReference type="Proteomes" id="UP001291653">
    <property type="component" value="Unassembled WGS sequence"/>
</dbReference>
<proteinExistence type="predicted"/>
<name>A0ABQ5NR91_9ACTN</name>
<dbReference type="EMBL" id="BSBI01000001">
    <property type="protein sequence ID" value="GLF92894.1"/>
    <property type="molecule type" value="Genomic_DNA"/>
</dbReference>